<evidence type="ECO:0000256" key="3">
    <source>
        <dbReference type="ARBA" id="ARBA00004922"/>
    </source>
</evidence>
<dbReference type="AlphaFoldDB" id="A0A8D7AS20"/>
<dbReference type="Pfam" id="PF25147">
    <property type="entry name" value="Ribophorin_II_C"/>
    <property type="match status" value="1"/>
</dbReference>
<name>A0A8D7AS20_MUSAM</name>
<feature type="domain" description="Ribophorin II third" evidence="12">
    <location>
        <begin position="446"/>
        <end position="569"/>
    </location>
</feature>
<keyword evidence="7 10" id="KW-0256">Endoplasmic reticulum</keyword>
<comment type="subunit">
    <text evidence="10">Component of the oligosaccharyltransferase (OST) complex.</text>
</comment>
<keyword evidence="5 10" id="KW-0812">Transmembrane</keyword>
<evidence type="ECO:0000313" key="15">
    <source>
        <dbReference type="EMBL" id="CAG1853792.1"/>
    </source>
</evidence>
<comment type="subcellular location">
    <subcellularLocation>
        <location evidence="2 10">Endoplasmic reticulum membrane</location>
        <topology evidence="2 10">Multi-pass membrane protein</topology>
    </subcellularLocation>
</comment>
<protein>
    <recommendedName>
        <fullName evidence="10">Dolichyl-diphosphooligosaccharide--protein glycosyltransferase subunit 2</fullName>
    </recommendedName>
    <alternativeName>
        <fullName evidence="10">Ribophorin-2</fullName>
    </alternativeName>
</protein>
<dbReference type="Pfam" id="PF05817">
    <property type="entry name" value="Ribophorin_II"/>
    <property type="match status" value="1"/>
</dbReference>
<dbReference type="PANTHER" id="PTHR12640:SF0">
    <property type="entry name" value="DOLICHYL-DIPHOSPHOOLIGOSACCHARIDE--PROTEIN GLYCOSYLTRANSFERASE SUBUNIT 2"/>
    <property type="match status" value="1"/>
</dbReference>
<feature type="domain" description="Ribophorin II C-terminal" evidence="14">
    <location>
        <begin position="602"/>
        <end position="702"/>
    </location>
</feature>
<comment type="pathway">
    <text evidence="3 10">Protein modification; protein glycosylation.</text>
</comment>
<evidence type="ECO:0000256" key="8">
    <source>
        <dbReference type="ARBA" id="ARBA00022989"/>
    </source>
</evidence>
<dbReference type="PANTHER" id="PTHR12640">
    <property type="entry name" value="RIBOPHORIN II"/>
    <property type="match status" value="1"/>
</dbReference>
<reference evidence="15" key="1">
    <citation type="submission" date="2021-03" db="EMBL/GenBank/DDBJ databases">
        <authorList>
            <consortium name="Genoscope - CEA"/>
            <person name="William W."/>
        </authorList>
    </citation>
    <scope>NUCLEOTIDE SEQUENCE</scope>
    <source>
        <strain evidence="15">Doubled-haploid Pahang</strain>
    </source>
</reference>
<sequence>MPSPPSGMAWKLRFFGFPGLICACLSISVASVIRPVSDAHRSAALELFVPVDGSFPSLEEAYQALRTFQILGLERTYDISHATCPIISEILGSSSKPEDLFHALRVNSILGCQIGTQIFEDVASRLLVGIKEANLLMDFYYSVLSLFYIKQQGSSIVLLDADVIFDSIKAHGQSDGRYRYDSDNSEPSTHAAGIALETLAGVLSLADSDMDQSKIEVVKNDIVKLFDSIKSYDDGTLYFDEKRIGDTEYRGPLATTASVVHGVTAFAAIVSGKLEINGDKMAGLAKFFLSIGIPGRTNDIYIQLESLSCLENNRQYLLQKSFTMCRISIPLILSFPAAVLSLSSKDRLKADVTTVFGSAAPPLTVNLVQVFSPDSEDVPILENKELQCDPENSIHYLDLLPLKVDVGKYILFFEISLHDPDHLNIYATGGRIKAFFFFTGIIKADKAAVGIFDTDAENAVALQKLDLSRDNTVSLAANHLKKMHLNFQLLTPLGHTFKPHQVFLKLRHESKVEHIFALESSAGKYKVLLDFLGLVEKFYYLSGRYDIKLAVGDAAMENSFLRAIGHIDLDLPQSPEKAAPPPPQPIDPYLRFVPKQEISHIFRAPEKRPPEELSSAFLVLTLLPLVGFLIGLLHLGVNLKGFPSSSVPVFCSILFHGGIGAILLLYVFFWLKLDLFTTLEALGLLGVFLIFVGHRTLSHHASTPTKLKTT</sequence>
<feature type="transmembrane region" description="Helical" evidence="10">
    <location>
        <begin position="675"/>
        <end position="692"/>
    </location>
</feature>
<feature type="domain" description="Ribophorin II N-terminal" evidence="11">
    <location>
        <begin position="37"/>
        <end position="311"/>
    </location>
</feature>
<dbReference type="InterPro" id="IPR056790">
    <property type="entry name" value="Ribophorin_II_C"/>
</dbReference>
<accession>A0A8D7AS20</accession>
<evidence type="ECO:0000256" key="10">
    <source>
        <dbReference type="RuleBase" id="RU366029"/>
    </source>
</evidence>
<dbReference type="InterPro" id="IPR055373">
    <property type="entry name" value="Ribophorin_II_N"/>
</dbReference>
<evidence type="ECO:0000259" key="11">
    <source>
        <dbReference type="Pfam" id="PF05817"/>
    </source>
</evidence>
<keyword evidence="9 10" id="KW-0472">Membrane</keyword>
<evidence type="ECO:0000259" key="14">
    <source>
        <dbReference type="Pfam" id="PF25147"/>
    </source>
</evidence>
<gene>
    <name evidence="15" type="ORF">GSMUA_320180.1</name>
</gene>
<dbReference type="UniPathway" id="UPA00378"/>
<keyword evidence="8 10" id="KW-1133">Transmembrane helix</keyword>
<evidence type="ECO:0000259" key="13">
    <source>
        <dbReference type="Pfam" id="PF23861"/>
    </source>
</evidence>
<evidence type="ECO:0000259" key="12">
    <source>
        <dbReference type="Pfam" id="PF23860"/>
    </source>
</evidence>
<evidence type="ECO:0000256" key="4">
    <source>
        <dbReference type="ARBA" id="ARBA00009038"/>
    </source>
</evidence>
<comment type="function">
    <text evidence="1 10">Subunit of the oligosaccharyl transferase (OST) complex that catalyzes the initial transfer of a defined glycan (Glc(3)Man(9)GlcNAc(2) in eukaryotes) from the lipid carrier dolichol-pyrophosphate to an asparagine residue within an Asn-X-Ser/Thr consensus motif in nascent polypeptide chains, the first step in protein N-glycosylation. N-glycosylation occurs cotranslationally and the complex associates with the Sec61 complex at the channel-forming translocon complex that mediates protein translocation across the endoplasmic reticulum (ER). All subunits are required for a maximal enzyme activity.</text>
</comment>
<evidence type="ECO:0000256" key="7">
    <source>
        <dbReference type="ARBA" id="ARBA00022824"/>
    </source>
</evidence>
<evidence type="ECO:0000256" key="5">
    <source>
        <dbReference type="ARBA" id="ARBA00022692"/>
    </source>
</evidence>
<dbReference type="GO" id="GO:0006487">
    <property type="term" value="P:protein N-linked glycosylation"/>
    <property type="evidence" value="ECO:0007669"/>
    <property type="project" value="UniProtKB-UniRule"/>
</dbReference>
<dbReference type="EMBL" id="HG996476">
    <property type="protein sequence ID" value="CAG1853792.1"/>
    <property type="molecule type" value="Genomic_DNA"/>
</dbReference>
<organism evidence="15">
    <name type="scientific">Musa acuminata subsp. malaccensis</name>
    <name type="common">Wild banana</name>
    <name type="synonym">Musa malaccensis</name>
    <dbReference type="NCBI Taxonomy" id="214687"/>
    <lineage>
        <taxon>Eukaryota</taxon>
        <taxon>Viridiplantae</taxon>
        <taxon>Streptophyta</taxon>
        <taxon>Embryophyta</taxon>
        <taxon>Tracheophyta</taxon>
        <taxon>Spermatophyta</taxon>
        <taxon>Magnoliopsida</taxon>
        <taxon>Liliopsida</taxon>
        <taxon>Zingiberales</taxon>
        <taxon>Musaceae</taxon>
        <taxon>Musa</taxon>
    </lineage>
</organism>
<proteinExistence type="inferred from homology"/>
<dbReference type="InterPro" id="IPR008814">
    <property type="entry name" value="Swp1"/>
</dbReference>
<dbReference type="GO" id="GO:0008250">
    <property type="term" value="C:oligosaccharyltransferase complex"/>
    <property type="evidence" value="ECO:0007669"/>
    <property type="project" value="UniProtKB-UniRule"/>
</dbReference>
<evidence type="ECO:0000256" key="9">
    <source>
        <dbReference type="ARBA" id="ARBA00023136"/>
    </source>
</evidence>
<comment type="similarity">
    <text evidence="4 10">Belongs to the SWP1 family.</text>
</comment>
<dbReference type="Pfam" id="PF23861">
    <property type="entry name" value="Ribophorin_II_2nd"/>
    <property type="match status" value="1"/>
</dbReference>
<keyword evidence="6" id="KW-0732">Signal</keyword>
<feature type="transmembrane region" description="Helical" evidence="10">
    <location>
        <begin position="613"/>
        <end position="635"/>
    </location>
</feature>
<feature type="transmembrane region" description="Helical" evidence="10">
    <location>
        <begin position="647"/>
        <end position="669"/>
    </location>
</feature>
<evidence type="ECO:0000256" key="2">
    <source>
        <dbReference type="ARBA" id="ARBA00004477"/>
    </source>
</evidence>
<dbReference type="InterPro" id="IPR055375">
    <property type="entry name" value="Ribophorin_II_2nd"/>
</dbReference>
<evidence type="ECO:0000256" key="6">
    <source>
        <dbReference type="ARBA" id="ARBA00022729"/>
    </source>
</evidence>
<dbReference type="Pfam" id="PF23860">
    <property type="entry name" value="Ribophorin_II_3rd"/>
    <property type="match status" value="1"/>
</dbReference>
<evidence type="ECO:0000256" key="1">
    <source>
        <dbReference type="ARBA" id="ARBA00002791"/>
    </source>
</evidence>
<feature type="domain" description="Ribophorin II second" evidence="13">
    <location>
        <begin position="332"/>
        <end position="422"/>
    </location>
</feature>
<dbReference type="InterPro" id="IPR055374">
    <property type="entry name" value="Ribophorin_II_3rd"/>
</dbReference>